<sequence length="108" mass="11930">MGVSEKAAVRKSNVEIAAKAVADEEKYVTWTSTISGEELELTAVRDPLDGPWQLVRFIGAKANNDKMVFITLLLGEEQSAKLEALEPSGYEFLQILDDWSKATKLEGK</sequence>
<dbReference type="HOGENOM" id="CLU_2192577_0_0_11"/>
<evidence type="ECO:0000313" key="1">
    <source>
        <dbReference type="EMBL" id="BAC17662.1"/>
    </source>
</evidence>
<protein>
    <submittedName>
        <fullName evidence="1">Uncharacterized protein</fullName>
    </submittedName>
</protein>
<dbReference type="EMBL" id="BA000035">
    <property type="protein sequence ID" value="BAC17662.1"/>
    <property type="molecule type" value="Genomic_DNA"/>
</dbReference>
<dbReference type="AlphaFoldDB" id="Q8FRA9"/>
<accession>Q8FRA9</accession>
<dbReference type="KEGG" id="cef:CE0852"/>
<reference evidence="1 2" key="1">
    <citation type="journal article" date="2003" name="Genome Res.">
        <title>Comparative complete genome sequence analysis of the amino acid replacements responsible for the thermostability of Corynebacterium efficiens.</title>
        <authorList>
            <person name="Nishio Y."/>
            <person name="Nakamura Y."/>
            <person name="Kawarabayasi Y."/>
            <person name="Usuda Y."/>
            <person name="Kimura E."/>
            <person name="Sugimoto S."/>
            <person name="Matsui K."/>
            <person name="Yamagishi A."/>
            <person name="Kikuchi H."/>
            <person name="Ikeo K."/>
            <person name="Gojobori T."/>
        </authorList>
    </citation>
    <scope>NUCLEOTIDE SEQUENCE [LARGE SCALE GENOMIC DNA]</scope>
    <source>
        <strain evidence="2">DSM 44549 / YS-314 / AJ 12310 / JCM 11189 / NBRC 100395</strain>
    </source>
</reference>
<organism evidence="1 2">
    <name type="scientific">Corynebacterium efficiens (strain DSM 44549 / YS-314 / AJ 12310 / JCM 11189 / NBRC 100395)</name>
    <dbReference type="NCBI Taxonomy" id="196164"/>
    <lineage>
        <taxon>Bacteria</taxon>
        <taxon>Bacillati</taxon>
        <taxon>Actinomycetota</taxon>
        <taxon>Actinomycetes</taxon>
        <taxon>Mycobacteriales</taxon>
        <taxon>Corynebacteriaceae</taxon>
        <taxon>Corynebacterium</taxon>
    </lineage>
</organism>
<accession>C8NLJ5</accession>
<evidence type="ECO:0000313" key="2">
    <source>
        <dbReference type="Proteomes" id="UP000001409"/>
    </source>
</evidence>
<dbReference type="STRING" id="196164.gene:10741256"/>
<dbReference type="Proteomes" id="UP000001409">
    <property type="component" value="Chromosome"/>
</dbReference>
<dbReference type="RefSeq" id="WP_006769460.1">
    <property type="nucleotide sequence ID" value="NC_004369.1"/>
</dbReference>
<keyword evidence="2" id="KW-1185">Reference proteome</keyword>
<proteinExistence type="predicted"/>
<name>Q8FRA9_COREF</name>